<feature type="signal peptide" evidence="1">
    <location>
        <begin position="1"/>
        <end position="27"/>
    </location>
</feature>
<keyword evidence="4" id="KW-1185">Reference proteome</keyword>
<dbReference type="EMBL" id="JACHNZ010000001">
    <property type="protein sequence ID" value="MBB4630501.1"/>
    <property type="molecule type" value="Genomic_DNA"/>
</dbReference>
<dbReference type="Pfam" id="PF07589">
    <property type="entry name" value="PEP-CTERM"/>
    <property type="match status" value="1"/>
</dbReference>
<organism evidence="3 4">
    <name type="scientific">Sphingosinicella soli</name>
    <dbReference type="NCBI Taxonomy" id="333708"/>
    <lineage>
        <taxon>Bacteria</taxon>
        <taxon>Pseudomonadati</taxon>
        <taxon>Pseudomonadota</taxon>
        <taxon>Alphaproteobacteria</taxon>
        <taxon>Sphingomonadales</taxon>
        <taxon>Sphingosinicellaceae</taxon>
        <taxon>Sphingosinicella</taxon>
    </lineage>
</organism>
<dbReference type="NCBIfam" id="TIGR03901">
    <property type="entry name" value="MYXO-CTERM"/>
    <property type="match status" value="1"/>
</dbReference>
<proteinExistence type="predicted"/>
<keyword evidence="1" id="KW-0732">Signal</keyword>
<feature type="chain" id="PRO_5031480720" description="Ice-binding protein C-terminal domain-containing protein" evidence="1">
    <location>
        <begin position="28"/>
        <end position="225"/>
    </location>
</feature>
<accession>A0A7W7F4P9</accession>
<feature type="domain" description="Ice-binding protein C-terminal" evidence="2">
    <location>
        <begin position="199"/>
        <end position="223"/>
    </location>
</feature>
<dbReference type="Proteomes" id="UP000566324">
    <property type="component" value="Unassembled WGS sequence"/>
</dbReference>
<dbReference type="RefSeq" id="WP_207791164.1">
    <property type="nucleotide sequence ID" value="NZ_JACHNZ010000001.1"/>
</dbReference>
<dbReference type="InterPro" id="IPR013424">
    <property type="entry name" value="Ice-binding_C"/>
</dbReference>
<protein>
    <recommendedName>
        <fullName evidence="2">Ice-binding protein C-terminal domain-containing protein</fullName>
    </recommendedName>
</protein>
<evidence type="ECO:0000256" key="1">
    <source>
        <dbReference type="SAM" id="SignalP"/>
    </source>
</evidence>
<dbReference type="Gene3D" id="2.60.120.260">
    <property type="entry name" value="Galactose-binding domain-like"/>
    <property type="match status" value="1"/>
</dbReference>
<sequence length="225" mass="23629">MRTFVSKNIARVALLGAALGVSAAATAAPVYLNDAAGVTVTLGAAHAGDPEPFANRTTAASLASIIDAPTATSGELHTQSTHVWVSGGPLELVFDFGAEYDLSTLHFWNYHSENYDVDTIVFTFYDDAWALVGELTESPVLGNLTGSDSTPITPEDYALAFPTNVRYVNAYLTGSNNQVDFNNIGFTAVLSDPDPDPVDVPEPATLALLGLGLAGLGLARRRRGA</sequence>
<evidence type="ECO:0000313" key="3">
    <source>
        <dbReference type="EMBL" id="MBB4630501.1"/>
    </source>
</evidence>
<evidence type="ECO:0000259" key="2">
    <source>
        <dbReference type="Pfam" id="PF07589"/>
    </source>
</evidence>
<dbReference type="AlphaFoldDB" id="A0A7W7F4P9"/>
<evidence type="ECO:0000313" key="4">
    <source>
        <dbReference type="Proteomes" id="UP000566324"/>
    </source>
</evidence>
<name>A0A7W7F4P9_9SPHN</name>
<gene>
    <name evidence="3" type="ORF">GGQ98_000102</name>
</gene>
<dbReference type="NCBIfam" id="TIGR02595">
    <property type="entry name" value="PEP_CTERM"/>
    <property type="match status" value="1"/>
</dbReference>
<dbReference type="InterPro" id="IPR024038">
    <property type="entry name" value="MYXO-CTERM"/>
</dbReference>
<comment type="caution">
    <text evidence="3">The sequence shown here is derived from an EMBL/GenBank/DDBJ whole genome shotgun (WGS) entry which is preliminary data.</text>
</comment>
<reference evidence="3 4" key="1">
    <citation type="submission" date="2020-08" db="EMBL/GenBank/DDBJ databases">
        <title>Genomic Encyclopedia of Type Strains, Phase IV (KMG-IV): sequencing the most valuable type-strain genomes for metagenomic binning, comparative biology and taxonomic classification.</title>
        <authorList>
            <person name="Goeker M."/>
        </authorList>
    </citation>
    <scope>NUCLEOTIDE SEQUENCE [LARGE SCALE GENOMIC DNA]</scope>
    <source>
        <strain evidence="3 4">DSM 17328</strain>
    </source>
</reference>